<keyword evidence="6" id="KW-0472">Membrane</keyword>
<comment type="similarity">
    <text evidence="2">Belongs to the THOC2 family.</text>
</comment>
<feature type="transmembrane region" description="Helical" evidence="6">
    <location>
        <begin position="235"/>
        <end position="256"/>
    </location>
</feature>
<reference evidence="8" key="2">
    <citation type="submission" date="2015-06" db="UniProtKB">
        <authorList>
            <consortium name="EnsemblProtists"/>
        </authorList>
    </citation>
    <scope>IDENTIFICATION</scope>
    <source>
        <strain evidence="8">Pr102</strain>
    </source>
</reference>
<dbReference type="Pfam" id="PF11262">
    <property type="entry name" value="Tho2"/>
    <property type="match status" value="1"/>
</dbReference>
<feature type="compositionally biased region" description="Basic and acidic residues" evidence="5">
    <location>
        <begin position="1300"/>
        <end position="1314"/>
    </location>
</feature>
<dbReference type="VEuPathDB" id="FungiDB:KRP23_14292"/>
<dbReference type="GO" id="GO:0004314">
    <property type="term" value="F:[acyl-carrier-protein] S-malonyltransferase activity"/>
    <property type="evidence" value="ECO:0007669"/>
    <property type="project" value="InterPro"/>
</dbReference>
<reference evidence="9" key="1">
    <citation type="journal article" date="2006" name="Science">
        <title>Phytophthora genome sequences uncover evolutionary origins and mechanisms of pathogenesis.</title>
        <authorList>
            <person name="Tyler B.M."/>
            <person name="Tripathy S."/>
            <person name="Zhang X."/>
            <person name="Dehal P."/>
            <person name="Jiang R.H."/>
            <person name="Aerts A."/>
            <person name="Arredondo F.D."/>
            <person name="Baxter L."/>
            <person name="Bensasson D."/>
            <person name="Beynon J.L."/>
            <person name="Chapman J."/>
            <person name="Damasceno C.M."/>
            <person name="Dorrance A.E."/>
            <person name="Dou D."/>
            <person name="Dickerman A.W."/>
            <person name="Dubchak I.L."/>
            <person name="Garbelotto M."/>
            <person name="Gijzen M."/>
            <person name="Gordon S.G."/>
            <person name="Govers F."/>
            <person name="Grunwald N.J."/>
            <person name="Huang W."/>
            <person name="Ivors K.L."/>
            <person name="Jones R.W."/>
            <person name="Kamoun S."/>
            <person name="Krampis K."/>
            <person name="Lamour K.H."/>
            <person name="Lee M.K."/>
            <person name="McDonald W.H."/>
            <person name="Medina M."/>
            <person name="Meijer H.J."/>
            <person name="Nordberg E.K."/>
            <person name="Maclean D.J."/>
            <person name="Ospina-Giraldo M.D."/>
            <person name="Morris P.F."/>
            <person name="Phuntumart V."/>
            <person name="Putnam N.H."/>
            <person name="Rash S."/>
            <person name="Rose J.K."/>
            <person name="Sakihama Y."/>
            <person name="Salamov A.A."/>
            <person name="Savidor A."/>
            <person name="Scheuring C.F."/>
            <person name="Smith B.M."/>
            <person name="Sobral B.W."/>
            <person name="Terry A."/>
            <person name="Torto-Alalibo T.A."/>
            <person name="Win J."/>
            <person name="Xu Z."/>
            <person name="Zhang H."/>
            <person name="Grigoriev I.V."/>
            <person name="Rokhsar D.S."/>
            <person name="Boore J.L."/>
        </authorList>
    </citation>
    <scope>NUCLEOTIDE SEQUENCE [LARGE SCALE GENOMIC DNA]</scope>
    <source>
        <strain evidence="9">Pr102</strain>
    </source>
</reference>
<evidence type="ECO:0000256" key="5">
    <source>
        <dbReference type="SAM" id="MobiDB-lite"/>
    </source>
</evidence>
<dbReference type="VEuPathDB" id="FungiDB:KRP23_14290"/>
<proteinExistence type="inferred from homology"/>
<name>H3HDR1_PHYRM</name>
<dbReference type="eggNOG" id="KOG2926">
    <property type="taxonomic scope" value="Eukaryota"/>
</dbReference>
<feature type="domain" description="Malonyl-CoA:ACP transacylase (MAT)" evidence="7">
    <location>
        <begin position="1691"/>
        <end position="1998"/>
    </location>
</feature>
<dbReference type="InterPro" id="IPR016036">
    <property type="entry name" value="Malonyl_transacylase_ACP-bd"/>
</dbReference>
<sequence length="2008" mass="223656">MRGHEPTNHLETSRPGLIEFSADVGSVVSDEYGTFEVSMIEVESEFDGGLGGGKRGLHLCERACYSCSEECLFVWLLLSSPFQLVTYKTLLFHVANFLFSVFAVCCIAALLVVKLPMSIAAATFRRVETWALRRLLQLDCTLFNFVSPRGERVMVYGPSVHMQQEEGLYGMYAQLYFGGIKLLCTGVPGAITALMFVWSLQNIVSLAMQLGSDAEPEVSAISGHSLSVDHELDMMTVMAIVAIYACVLLLHVFAFISRQFSIFFCSQYLLYAGGAGGRELQDRATMERARTGLTLIGERALRHWTDTGRPDVLRLLTRAVDDFSGHEADSDLPRLLYELVWIVLHAKLTKHEVLGLLKEAELTKHDKTCDLLSDLLWVIGNEVEASERGHARHTSKEWRNLSALVKAVADEKLLTLQHLKGALEFDLLHDAELTPEPQLMAKKMVRINTKTLYTQTKYNLLREETEGFSKVLCLLHTGVTKSQLEATRTDLMALIGFFDLDANRVLDLVLDVYEMHPRNDCFAPLLDIFKRECLPHILGFKFQFYKRDPPAVEGVTTPRSLYRLAATLLNKGLLELDTLLPHLAPSRDAIVKASVEHEKEMIKKAGSFGQISLTAKKDGDKEDARERAFEMISWFQKRGANPLTFTPLTIELCAVVNAMVEKVYAPLSSRSLQLVKSLLVNTFLPAMSLQECNPSTAFQLWELVKTFPCDERYRMYLHWFEAYDKYPELRLKEAEVVQSTRGVMRRLTADRAKLSARNLTHVAHSNPLIVFRTMLRQIQSYDNLIQPVVESFKFVTPLGMDVLSFVLYLIQRLQNWASVDLIVLSELLTKMGSCLSLEDISLVHEYNMPPELAMSLCRPAMRSDDPVLQKAPRGVHATGEKSWFMYNSDFLEDIKHALRADNGPDGKSEDPFTGLTPEVYATFWGLKLYDIHIPFQQYESEILRLRNSVTSGANASLSGSERKKLKEKTTQMIDVLTTEQKDQVAHRKRVYERLEEMKGKFFKDETKDHQTSIDELLQKCVIPRSLISPEDALFAAKFMERLHTFATPQLSTLQYIHKVNVKVSAIVLCATEREASNFGIFMKETLGLILRWYQNGVTYDDEAIHGKIGMSLDLKDDKKRLAHRQFKAAYARWHKQLEIVYTMALASGEYMPIRNTLVVLTKLIDVFPAGRGTAEVILSIVEKLTNEDREDIKIMAKRYFALLTKRKASLVDDRLLRTRNAPSKSPTAALSNNDKKSVADVADDEKKTSNDDEKHREGKRGSSAKPALSRAESQELESGEIVMGKGSNTNDASSSRMKRRDTERIRGGDRDRNSRGGRGGSADPPHDRRNRVERGEPEDRRDSSADVPREHRMSEERRGRRDHRDRESSPVVSKAAGRSSSNSRTNEVRERSGSDSRRSSRERERGRERGQANRGGRGEGDRRGRGDRDASLHQGSRSRSHDRHERNQRNRDSMNGRDEAEADNTPRKPEATKPSPARNEEPVKPISSPKPERGTESTKMNRPMKSERETEPPTPEEAKAAKEQQSGERARPVARDRMRPPLPSSVTASPAGKSSPTGAGTPTGGGRKIRDREPAEGEAAAIIAPEGKRRRDGGGGGGGNNSSNNNNNSGAVEPKRGHEDKRKRKNRGGDGNSSNGNQQQQRDQMRQRQDRGGRNGNGDRRGGHDERGGNGGNGETFSASLDMALRRLALVFPGQGSQRVGMGKDLLTDWPRIVGDVLEEASEATGLSLRRRMTEGPADELTPTHVAQPALLSLSVAVLRVLQHEMQLPPVHYALGHSLGEYSALVAAEAIEFADAARLVHLRGLAMQRAVAPGVGAMAALMPVRPEDAEALCQEAAASTGKVCQVANYNSSKQTVISGDAHAVEAAISQAKATKKARRAVLLDVSAPFHCALMEPAKLALHEHLKQLLHDNKLHAPQVPVVWNVEAEATTKTPEEVARVLEKQVVHAVRWSDSVDYCVDSGVGHFLELGVGGVLSGLIRQQTGKSDALTTSCGTTDEIKAFLKAQQL</sequence>
<feature type="compositionally biased region" description="Polar residues" evidence="5">
    <location>
        <begin position="1221"/>
        <end position="1232"/>
    </location>
</feature>
<feature type="transmembrane region" description="Helical" evidence="6">
    <location>
        <begin position="90"/>
        <end position="113"/>
    </location>
</feature>
<dbReference type="HOGENOM" id="CLU_000511_3_0_1"/>
<feature type="transmembrane region" description="Helical" evidence="6">
    <location>
        <begin position="175"/>
        <end position="198"/>
    </location>
</feature>
<dbReference type="VEuPathDB" id="FungiDB:KRP22_14560"/>
<dbReference type="VEuPathDB" id="FungiDB:KRP22_14558"/>
<feature type="compositionally biased region" description="Basic and acidic residues" evidence="5">
    <location>
        <begin position="1386"/>
        <end position="1431"/>
    </location>
</feature>
<dbReference type="GO" id="GO:0003729">
    <property type="term" value="F:mRNA binding"/>
    <property type="evidence" value="ECO:0000318"/>
    <property type="project" value="GO_Central"/>
</dbReference>
<dbReference type="GO" id="GO:0006406">
    <property type="term" value="P:mRNA export from nucleus"/>
    <property type="evidence" value="ECO:0000318"/>
    <property type="project" value="GO_Central"/>
</dbReference>
<dbReference type="InterPro" id="IPR040007">
    <property type="entry name" value="Tho2"/>
</dbReference>
<feature type="compositionally biased region" description="Basic and acidic residues" evidence="5">
    <location>
        <begin position="1442"/>
        <end position="1471"/>
    </location>
</feature>
<dbReference type="VEuPathDB" id="FungiDB:KRP22_14559"/>
<dbReference type="Gene3D" id="3.40.366.10">
    <property type="entry name" value="Malonyl-Coenzyme A Acyl Carrier Protein, domain 2"/>
    <property type="match status" value="1"/>
</dbReference>
<dbReference type="EnsemblProtists" id="Phyra96382">
    <property type="protein sequence ID" value="Phyra96382"/>
    <property type="gene ID" value="Phyra96382"/>
</dbReference>
<dbReference type="Pfam" id="PF16134">
    <property type="entry name" value="THOC2_N"/>
    <property type="match status" value="3"/>
</dbReference>
<dbReference type="SUPFAM" id="SSF55048">
    <property type="entry name" value="Probable ACP-binding domain of malonyl-CoA ACP transacylase"/>
    <property type="match status" value="1"/>
</dbReference>
<evidence type="ECO:0000313" key="9">
    <source>
        <dbReference type="Proteomes" id="UP000005238"/>
    </source>
</evidence>
<dbReference type="InterPro" id="IPR016035">
    <property type="entry name" value="Acyl_Trfase/lysoPLipase"/>
</dbReference>
<dbReference type="GO" id="GO:0006397">
    <property type="term" value="P:mRNA processing"/>
    <property type="evidence" value="ECO:0007669"/>
    <property type="project" value="InterPro"/>
</dbReference>
<evidence type="ECO:0000259" key="7">
    <source>
        <dbReference type="SMART" id="SM00827"/>
    </source>
</evidence>
<feature type="compositionally biased region" description="Polar residues" evidence="5">
    <location>
        <begin position="1544"/>
        <end position="1555"/>
    </location>
</feature>
<feature type="compositionally biased region" description="Basic and acidic residues" evidence="5">
    <location>
        <begin position="1324"/>
        <end position="1368"/>
    </location>
</feature>
<keyword evidence="6" id="KW-1133">Transmembrane helix</keyword>
<dbReference type="Gene3D" id="3.30.70.250">
    <property type="entry name" value="Malonyl-CoA ACP transacylase, ACP-binding"/>
    <property type="match status" value="1"/>
</dbReference>
<dbReference type="Pfam" id="PF00698">
    <property type="entry name" value="Acyl_transf_1"/>
    <property type="match status" value="1"/>
</dbReference>
<dbReference type="InterPro" id="IPR021726">
    <property type="entry name" value="THO_THOC2_N"/>
</dbReference>
<protein>
    <recommendedName>
        <fullName evidence="3">THO complex subunit 2</fullName>
    </recommendedName>
</protein>
<keyword evidence="9" id="KW-1185">Reference proteome</keyword>
<dbReference type="EMBL" id="DS566071">
    <property type="status" value="NOT_ANNOTATED_CDS"/>
    <property type="molecule type" value="Genomic_DNA"/>
</dbReference>
<dbReference type="NCBIfam" id="TIGR00128">
    <property type="entry name" value="fabD"/>
    <property type="match status" value="1"/>
</dbReference>
<comment type="subcellular location">
    <subcellularLocation>
        <location evidence="1">Nucleus</location>
    </subcellularLocation>
</comment>
<dbReference type="InParanoid" id="H3HDR1"/>
<evidence type="ECO:0000313" key="8">
    <source>
        <dbReference type="EnsemblProtists" id="Phyra96382"/>
    </source>
</evidence>
<accession>H3HDR1</accession>
<feature type="compositionally biased region" description="Polar residues" evidence="5">
    <location>
        <begin position="1286"/>
        <end position="1295"/>
    </location>
</feature>
<feature type="compositionally biased region" description="Low complexity" evidence="5">
    <location>
        <begin position="1601"/>
        <end position="1610"/>
    </location>
</feature>
<dbReference type="InterPro" id="IPR014043">
    <property type="entry name" value="Acyl_transferase_dom"/>
</dbReference>
<dbReference type="Pfam" id="PF11732">
    <property type="entry name" value="Thoc2"/>
    <property type="match status" value="1"/>
</dbReference>
<dbReference type="GO" id="GO:0000445">
    <property type="term" value="C:THO complex part of transcription export complex"/>
    <property type="evidence" value="ECO:0000318"/>
    <property type="project" value="GO_Central"/>
</dbReference>
<feature type="region of interest" description="Disordered" evidence="5">
    <location>
        <begin position="1221"/>
        <end position="1677"/>
    </location>
</feature>
<dbReference type="InterPro" id="IPR032302">
    <property type="entry name" value="THOC2_N"/>
</dbReference>
<dbReference type="InterPro" id="IPR001227">
    <property type="entry name" value="Ac_transferase_dom_sf"/>
</dbReference>
<dbReference type="Proteomes" id="UP000005238">
    <property type="component" value="Unassembled WGS sequence"/>
</dbReference>
<dbReference type="InterPro" id="IPR021418">
    <property type="entry name" value="THO_THOC2_C"/>
</dbReference>
<keyword evidence="4" id="KW-0539">Nucleus</keyword>
<dbReference type="PANTHER" id="PTHR21597">
    <property type="entry name" value="THO2 PROTEIN"/>
    <property type="match status" value="1"/>
</dbReference>
<keyword evidence="6" id="KW-0812">Transmembrane</keyword>
<evidence type="ECO:0000256" key="2">
    <source>
        <dbReference type="ARBA" id="ARBA00007857"/>
    </source>
</evidence>
<dbReference type="SUPFAM" id="SSF52151">
    <property type="entry name" value="FabD/lysophospholipase-like"/>
    <property type="match status" value="1"/>
</dbReference>
<dbReference type="InterPro" id="IPR004410">
    <property type="entry name" value="Malonyl_CoA-ACP_transAc_FabD"/>
</dbReference>
<evidence type="ECO:0000256" key="6">
    <source>
        <dbReference type="SAM" id="Phobius"/>
    </source>
</evidence>
<feature type="compositionally biased region" description="Low complexity" evidence="5">
    <location>
        <begin position="1632"/>
        <end position="1642"/>
    </location>
</feature>
<evidence type="ECO:0000256" key="4">
    <source>
        <dbReference type="ARBA" id="ARBA00023242"/>
    </source>
</evidence>
<dbReference type="eggNOG" id="KOG1874">
    <property type="taxonomic scope" value="Eukaryota"/>
</dbReference>
<dbReference type="STRING" id="164328.H3HDR1"/>
<feature type="compositionally biased region" description="Basic and acidic residues" evidence="5">
    <location>
        <begin position="1504"/>
        <end position="1539"/>
    </location>
</feature>
<feature type="compositionally biased region" description="Basic and acidic residues" evidence="5">
    <location>
        <begin position="1643"/>
        <end position="1668"/>
    </location>
</feature>
<evidence type="ECO:0000256" key="3">
    <source>
        <dbReference type="ARBA" id="ARBA00019596"/>
    </source>
</evidence>
<organism evidence="8 9">
    <name type="scientific">Phytophthora ramorum</name>
    <name type="common">Sudden oak death agent</name>
    <dbReference type="NCBI Taxonomy" id="164328"/>
    <lineage>
        <taxon>Eukaryota</taxon>
        <taxon>Sar</taxon>
        <taxon>Stramenopiles</taxon>
        <taxon>Oomycota</taxon>
        <taxon>Peronosporomycetes</taxon>
        <taxon>Peronosporales</taxon>
        <taxon>Peronosporaceae</taxon>
        <taxon>Phytophthora</taxon>
    </lineage>
</organism>
<evidence type="ECO:0000256" key="1">
    <source>
        <dbReference type="ARBA" id="ARBA00004123"/>
    </source>
</evidence>
<dbReference type="PANTHER" id="PTHR21597:SF0">
    <property type="entry name" value="THO COMPLEX SUBUNIT 2"/>
    <property type="match status" value="1"/>
</dbReference>
<dbReference type="SMART" id="SM00827">
    <property type="entry name" value="PKS_AT"/>
    <property type="match status" value="1"/>
</dbReference>
<dbReference type="VEuPathDB" id="FungiDB:KRP23_14291"/>
<feature type="compositionally biased region" description="Basic and acidic residues" evidence="5">
    <location>
        <begin position="1233"/>
        <end position="1260"/>
    </location>
</feature>